<name>A0A291IR07_9MOLU</name>
<gene>
    <name evidence="1" type="ORF">CP520_00100</name>
</gene>
<evidence type="ECO:0000313" key="1">
    <source>
        <dbReference type="EMBL" id="ATG97168.1"/>
    </source>
</evidence>
<keyword evidence="2" id="KW-1185">Reference proteome</keyword>
<accession>A0A291IR07</accession>
<dbReference type="EMBL" id="CP023668">
    <property type="protein sequence ID" value="ATG97168.1"/>
    <property type="molecule type" value="Genomic_DNA"/>
</dbReference>
<protein>
    <submittedName>
        <fullName evidence="1">Uncharacterized protein</fullName>
    </submittedName>
</protein>
<sequence>MLYLQTNNVLVEIKTITYLDKKENITKQGYLVGDKLFSHLPKKVLNNSFLLTNWNRALKYNVNEEMISDGIEIKNSTSSWNQIEFDLYLDYENERLKTLSKDVFANKIISQTTFQTTFLHKIIESYNKFKTDNDFMIDYELFSQVICQTVKQTPLNIDGDLVNKNFDLNYKKVKWNKIIKLGNETKLERTKNNQLVYLVNKDKINSPIKDIFKYINFATDECFCCGYVKIQNDEKLYLNLEFESDILISDLKEQVFKELKPLFNDSKEKYLHYYNITSNLDFLIEDLNQFKNEGYFETKNLLEQQFEEIKQNYYQQFYSENLLKQMLFYKVNTLSELVDYRENLTRYGVVSLDDKKEIDLRQKALNS</sequence>
<dbReference type="Proteomes" id="UP000232227">
    <property type="component" value="Chromosome"/>
</dbReference>
<organism evidence="1 2">
    <name type="scientific">Mesoplasma lactucae ATCC 49193</name>
    <dbReference type="NCBI Taxonomy" id="81460"/>
    <lineage>
        <taxon>Bacteria</taxon>
        <taxon>Bacillati</taxon>
        <taxon>Mycoplasmatota</taxon>
        <taxon>Mollicutes</taxon>
        <taxon>Entomoplasmatales</taxon>
        <taxon>Entomoplasmataceae</taxon>
        <taxon>Mesoplasma</taxon>
    </lineage>
</organism>
<evidence type="ECO:0000313" key="2">
    <source>
        <dbReference type="Proteomes" id="UP000232227"/>
    </source>
</evidence>
<proteinExistence type="predicted"/>
<dbReference type="KEGG" id="mlac:CP520_00100"/>
<dbReference type="AlphaFoldDB" id="A0A291IR07"/>
<reference evidence="1 2" key="1">
    <citation type="submission" date="2017-09" db="EMBL/GenBank/DDBJ databases">
        <title>SPAdes assembly of the Mesoplasma lactucae genome.</title>
        <authorList>
            <person name="Knight T.F."/>
            <person name="Rubinstein R."/>
            <person name="Citino T."/>
        </authorList>
    </citation>
    <scope>NUCLEOTIDE SEQUENCE [LARGE SCALE GENOMIC DNA]</scope>
    <source>
        <strain evidence="1 2">831-C4</strain>
    </source>
</reference>